<dbReference type="PROSITE" id="PS01129">
    <property type="entry name" value="PSI_RLU"/>
    <property type="match status" value="1"/>
</dbReference>
<dbReference type="SUPFAM" id="SSF55120">
    <property type="entry name" value="Pseudouridine synthase"/>
    <property type="match status" value="1"/>
</dbReference>
<dbReference type="PANTHER" id="PTHR21600:SF87">
    <property type="entry name" value="RNA PSEUDOURIDYLATE SYNTHASE DOMAIN-CONTAINING PROTEIN 1"/>
    <property type="match status" value="1"/>
</dbReference>
<dbReference type="Proteomes" id="UP001061361">
    <property type="component" value="Chromosome"/>
</dbReference>
<keyword evidence="3" id="KW-0694">RNA-binding</keyword>
<dbReference type="Gene3D" id="3.30.2350.10">
    <property type="entry name" value="Pseudouridine synthase"/>
    <property type="match status" value="1"/>
</dbReference>
<dbReference type="InterPro" id="IPR006145">
    <property type="entry name" value="PsdUridine_synth_RsuA/RluA"/>
</dbReference>
<accession>A0ABN6RXE4</accession>
<dbReference type="Gene3D" id="3.10.290.10">
    <property type="entry name" value="RNA-binding S4 domain"/>
    <property type="match status" value="1"/>
</dbReference>
<dbReference type="CDD" id="cd00165">
    <property type="entry name" value="S4"/>
    <property type="match status" value="1"/>
</dbReference>
<dbReference type="PROSITE" id="PS50889">
    <property type="entry name" value="S4"/>
    <property type="match status" value="1"/>
</dbReference>
<dbReference type="Pfam" id="PF00849">
    <property type="entry name" value="PseudoU_synth_2"/>
    <property type="match status" value="1"/>
</dbReference>
<gene>
    <name evidence="5" type="ORF">JCM14722_31780</name>
</gene>
<evidence type="ECO:0000256" key="3">
    <source>
        <dbReference type="PROSITE-ProRule" id="PRU00182"/>
    </source>
</evidence>
<keyword evidence="6" id="KW-1185">Reference proteome</keyword>
<protein>
    <recommendedName>
        <fullName evidence="4">RNA-binding S4 domain-containing protein</fullName>
    </recommendedName>
</protein>
<sequence length="274" mass="30254">MPESEKHVIGPGGEGYRLDKALHALLPDTGLRLRRRLCEDGRVLVDGKPQKPGYKVSPGQEIDIVGGLAVLSPESLGLKLVARGETFATVFKPGGVHSAAIAGRDEPSVEAVLPEMIPDVEPLLLNRLDNLTSGLLLVGLGREACELYRKYERQGRIMKFYLAKVAGRLDGTVIVRNRLDTDDRKTTRVLDEDDKDDCRWTFVTSLAHDHAQDTTLARCLILKGARHQIRAHLASIDHPIIGDPLYGDGEGDMLFLHHYRIELPGFSAEITPLF</sequence>
<comment type="similarity">
    <text evidence="1">Belongs to the pseudouridine synthase RluA family.</text>
</comment>
<evidence type="ECO:0000259" key="4">
    <source>
        <dbReference type="SMART" id="SM00363"/>
    </source>
</evidence>
<dbReference type="InterPro" id="IPR006224">
    <property type="entry name" value="PsdUridine_synth_RluA-like_CS"/>
</dbReference>
<dbReference type="Pfam" id="PF01479">
    <property type="entry name" value="S4"/>
    <property type="match status" value="1"/>
</dbReference>
<dbReference type="PANTHER" id="PTHR21600">
    <property type="entry name" value="MITOCHONDRIAL RNA PSEUDOURIDINE SYNTHASE"/>
    <property type="match status" value="1"/>
</dbReference>
<dbReference type="SMART" id="SM00363">
    <property type="entry name" value="S4"/>
    <property type="match status" value="1"/>
</dbReference>
<dbReference type="RefSeq" id="WP_264982530.1">
    <property type="nucleotide sequence ID" value="NZ_AP026708.1"/>
</dbReference>
<organism evidence="5 6">
    <name type="scientific">Pseudodesulfovibrio portus</name>
    <dbReference type="NCBI Taxonomy" id="231439"/>
    <lineage>
        <taxon>Bacteria</taxon>
        <taxon>Pseudomonadati</taxon>
        <taxon>Thermodesulfobacteriota</taxon>
        <taxon>Desulfovibrionia</taxon>
        <taxon>Desulfovibrionales</taxon>
        <taxon>Desulfovibrionaceae</taxon>
    </lineage>
</organism>
<dbReference type="InterPro" id="IPR050188">
    <property type="entry name" value="RluA_PseudoU_synthase"/>
</dbReference>
<dbReference type="InterPro" id="IPR036986">
    <property type="entry name" value="S4_RNA-bd_sf"/>
</dbReference>
<dbReference type="SUPFAM" id="SSF55174">
    <property type="entry name" value="Alpha-L RNA-binding motif"/>
    <property type="match status" value="1"/>
</dbReference>
<dbReference type="EMBL" id="AP026708">
    <property type="protein sequence ID" value="BDQ35636.1"/>
    <property type="molecule type" value="Genomic_DNA"/>
</dbReference>
<proteinExistence type="inferred from homology"/>
<evidence type="ECO:0000256" key="1">
    <source>
        <dbReference type="ARBA" id="ARBA00010876"/>
    </source>
</evidence>
<feature type="domain" description="RNA-binding S4" evidence="4">
    <location>
        <begin position="16"/>
        <end position="76"/>
    </location>
</feature>
<keyword evidence="2" id="KW-0413">Isomerase</keyword>
<name>A0ABN6RXE4_9BACT</name>
<evidence type="ECO:0000256" key="2">
    <source>
        <dbReference type="ARBA" id="ARBA00023235"/>
    </source>
</evidence>
<reference evidence="5" key="1">
    <citation type="submission" date="2022-08" db="EMBL/GenBank/DDBJ databases">
        <title>Genome Sequence of the sulphate-reducing bacterium, Pseudodesulfovibrio portus JCM14722.</title>
        <authorList>
            <person name="Kondo R."/>
            <person name="Kataoka T."/>
        </authorList>
    </citation>
    <scope>NUCLEOTIDE SEQUENCE</scope>
    <source>
        <strain evidence="5">JCM 14722</strain>
    </source>
</reference>
<dbReference type="InterPro" id="IPR020103">
    <property type="entry name" value="PsdUridine_synth_cat_dom_sf"/>
</dbReference>
<dbReference type="CDD" id="cd02869">
    <property type="entry name" value="PseudoU_synth_RluA_like"/>
    <property type="match status" value="1"/>
</dbReference>
<dbReference type="InterPro" id="IPR002942">
    <property type="entry name" value="S4_RNA-bd"/>
</dbReference>
<evidence type="ECO:0000313" key="5">
    <source>
        <dbReference type="EMBL" id="BDQ35636.1"/>
    </source>
</evidence>
<evidence type="ECO:0000313" key="6">
    <source>
        <dbReference type="Proteomes" id="UP001061361"/>
    </source>
</evidence>